<dbReference type="AlphaFoldDB" id="A0AAF0VCT8"/>
<dbReference type="Proteomes" id="UP000193179">
    <property type="component" value="Chromosome"/>
</dbReference>
<sequence>MSKQTIITADHLNATHLGEKIIILDNCEIVMSGKLKELRATQYSMPVYSNDIEAVPDGCGNIIIAPKLNYETVTDIIMHLSNQLNDDIKATVHGDTELVIEVNGK</sequence>
<reference evidence="1" key="2">
    <citation type="submission" date="2023-09" db="EMBL/GenBank/DDBJ databases">
        <title>Ecological and genomic based identification of the Bifidobacterium adolescentis prototype of the healthy human gut microbiota.</title>
        <authorList>
            <person name="Lugli G.A."/>
            <person name="Argentini C."/>
            <person name="Tarracchini C."/>
            <person name="Fontana F."/>
            <person name="Alessandri G."/>
            <person name="Mancabelli L."/>
            <person name="Milani C."/>
            <person name="Turroni F."/>
            <person name="Ventura M."/>
        </authorList>
    </citation>
    <scope>NUCLEOTIDE SEQUENCE</scope>
    <source>
        <strain evidence="1">703B</strain>
    </source>
</reference>
<proteinExistence type="predicted"/>
<organism evidence="1 2">
    <name type="scientific">Bifidobacterium adolescentis</name>
    <dbReference type="NCBI Taxonomy" id="1680"/>
    <lineage>
        <taxon>Bacteria</taxon>
        <taxon>Bacillati</taxon>
        <taxon>Actinomycetota</taxon>
        <taxon>Actinomycetes</taxon>
        <taxon>Bifidobacteriales</taxon>
        <taxon>Bifidobacteriaceae</taxon>
        <taxon>Bifidobacterium</taxon>
    </lineage>
</organism>
<name>A0AAF0VCT8_BIFAD</name>
<dbReference type="RefSeq" id="WP_143239881.1">
    <property type="nucleotide sequence ID" value="NZ_CP133648.1"/>
</dbReference>
<evidence type="ECO:0000313" key="1">
    <source>
        <dbReference type="EMBL" id="WNE84551.1"/>
    </source>
</evidence>
<dbReference type="EMBL" id="CP133648">
    <property type="protein sequence ID" value="WNE84551.1"/>
    <property type="molecule type" value="Genomic_DNA"/>
</dbReference>
<reference evidence="1" key="1">
    <citation type="journal article" date="2016" name="Sci. Rep.">
        <title>Evaluation of genetic diversity among strains of the human gut commensal Bifidobacterium adolescentis.</title>
        <authorList>
            <person name="Duranti S."/>
            <person name="Milani C."/>
            <person name="Lugli G.A."/>
            <person name="Mancabelli L."/>
            <person name="Turroni F."/>
            <person name="Ferrario C."/>
            <person name="Mangifesta M."/>
            <person name="Viappiani A."/>
            <person name="Sanchez B."/>
            <person name="Margolles A."/>
            <person name="van Sinderen D."/>
            <person name="Ventura M."/>
        </authorList>
    </citation>
    <scope>NUCLEOTIDE SEQUENCE</scope>
    <source>
        <strain evidence="1">703B</strain>
    </source>
</reference>
<evidence type="ECO:0000313" key="2">
    <source>
        <dbReference type="Proteomes" id="UP000193179"/>
    </source>
</evidence>
<protein>
    <submittedName>
        <fullName evidence="1">Uncharacterized protein</fullName>
    </submittedName>
</protein>
<gene>
    <name evidence="1" type="ORF">B0703_05935</name>
</gene>
<accession>A0AAF0VCT8</accession>